<feature type="non-terminal residue" evidence="2">
    <location>
        <position position="1"/>
    </location>
</feature>
<organism evidence="2">
    <name type="scientific">marine metagenome</name>
    <dbReference type="NCBI Taxonomy" id="408172"/>
    <lineage>
        <taxon>unclassified sequences</taxon>
        <taxon>metagenomes</taxon>
        <taxon>ecological metagenomes</taxon>
    </lineage>
</organism>
<dbReference type="Gene3D" id="3.10.129.10">
    <property type="entry name" value="Hotdog Thioesterase"/>
    <property type="match status" value="1"/>
</dbReference>
<feature type="non-terminal residue" evidence="2">
    <location>
        <position position="137"/>
    </location>
</feature>
<dbReference type="AlphaFoldDB" id="A0A382VFI2"/>
<sequence length="137" mass="15374">VKRTSWVAEVTLDAVKHFAWGIGDNNPLWVDADYGPKSALNRTIAPPSFAYAIDETSVAPGYEGYERHYQTVNWEWFHPFEIGDRITAETKLLEADEDSSEGSIRQHGEIIFVSESNGVIAKASVIVRRDKNPLPEI</sequence>
<dbReference type="InterPro" id="IPR039569">
    <property type="entry name" value="FAS1-like_DH_region"/>
</dbReference>
<dbReference type="EMBL" id="UINC01151588">
    <property type="protein sequence ID" value="SVD45286.1"/>
    <property type="molecule type" value="Genomic_DNA"/>
</dbReference>
<proteinExistence type="predicted"/>
<dbReference type="CDD" id="cd03441">
    <property type="entry name" value="R_hydratase_like"/>
    <property type="match status" value="1"/>
</dbReference>
<dbReference type="Pfam" id="PF13452">
    <property type="entry name" value="FAS1_DH_region"/>
    <property type="match status" value="1"/>
</dbReference>
<protein>
    <recommendedName>
        <fullName evidence="1">FAS1-like dehydratase domain-containing protein</fullName>
    </recommendedName>
</protein>
<feature type="domain" description="FAS1-like dehydratase" evidence="1">
    <location>
        <begin position="5"/>
        <end position="102"/>
    </location>
</feature>
<evidence type="ECO:0000259" key="1">
    <source>
        <dbReference type="Pfam" id="PF13452"/>
    </source>
</evidence>
<name>A0A382VFI2_9ZZZZ</name>
<dbReference type="InterPro" id="IPR029069">
    <property type="entry name" value="HotDog_dom_sf"/>
</dbReference>
<accession>A0A382VFI2</accession>
<evidence type="ECO:0000313" key="2">
    <source>
        <dbReference type="EMBL" id="SVD45286.1"/>
    </source>
</evidence>
<gene>
    <name evidence="2" type="ORF">METZ01_LOCUS398140</name>
</gene>
<reference evidence="2" key="1">
    <citation type="submission" date="2018-05" db="EMBL/GenBank/DDBJ databases">
        <authorList>
            <person name="Lanie J.A."/>
            <person name="Ng W.-L."/>
            <person name="Kazmierczak K.M."/>
            <person name="Andrzejewski T.M."/>
            <person name="Davidsen T.M."/>
            <person name="Wayne K.J."/>
            <person name="Tettelin H."/>
            <person name="Glass J.I."/>
            <person name="Rusch D."/>
            <person name="Podicherti R."/>
            <person name="Tsui H.-C.T."/>
            <person name="Winkler M.E."/>
        </authorList>
    </citation>
    <scope>NUCLEOTIDE SEQUENCE</scope>
</reference>
<dbReference type="SUPFAM" id="SSF54637">
    <property type="entry name" value="Thioesterase/thiol ester dehydrase-isomerase"/>
    <property type="match status" value="1"/>
</dbReference>